<dbReference type="AlphaFoldDB" id="A0A8J4YGT9"/>
<keyword evidence="2" id="KW-1185">Reference proteome</keyword>
<evidence type="ECO:0000313" key="2">
    <source>
        <dbReference type="Proteomes" id="UP000770661"/>
    </source>
</evidence>
<protein>
    <submittedName>
        <fullName evidence="1">Uncharacterized protein</fullName>
    </submittedName>
</protein>
<reference evidence="1" key="1">
    <citation type="submission" date="2020-07" db="EMBL/GenBank/DDBJ databases">
        <title>The High-quality genome of the commercially important snow crab, Chionoecetes opilio.</title>
        <authorList>
            <person name="Jeong J.-H."/>
            <person name="Ryu S."/>
        </authorList>
    </citation>
    <scope>NUCLEOTIDE SEQUENCE</scope>
    <source>
        <strain evidence="1">MADBK_172401_WGS</strain>
        <tissue evidence="1">Digestive gland</tissue>
    </source>
</reference>
<comment type="caution">
    <text evidence="1">The sequence shown here is derived from an EMBL/GenBank/DDBJ whole genome shotgun (WGS) entry which is preliminary data.</text>
</comment>
<evidence type="ECO:0000313" key="1">
    <source>
        <dbReference type="EMBL" id="KAG0727930.1"/>
    </source>
</evidence>
<dbReference type="PANTHER" id="PTHR46704:SF1">
    <property type="entry name" value="TELOMERE LENGTH REGULATION PROTEIN TEL2 HOMOLOG"/>
    <property type="match status" value="1"/>
</dbReference>
<organism evidence="1 2">
    <name type="scientific">Chionoecetes opilio</name>
    <name type="common">Atlantic snow crab</name>
    <name type="synonym">Cancer opilio</name>
    <dbReference type="NCBI Taxonomy" id="41210"/>
    <lineage>
        <taxon>Eukaryota</taxon>
        <taxon>Metazoa</taxon>
        <taxon>Ecdysozoa</taxon>
        <taxon>Arthropoda</taxon>
        <taxon>Crustacea</taxon>
        <taxon>Multicrustacea</taxon>
        <taxon>Malacostraca</taxon>
        <taxon>Eumalacostraca</taxon>
        <taxon>Eucarida</taxon>
        <taxon>Decapoda</taxon>
        <taxon>Pleocyemata</taxon>
        <taxon>Brachyura</taxon>
        <taxon>Eubrachyura</taxon>
        <taxon>Majoidea</taxon>
        <taxon>Majidae</taxon>
        <taxon>Chionoecetes</taxon>
    </lineage>
</organism>
<accession>A0A8J4YGT9</accession>
<gene>
    <name evidence="1" type="ORF">GWK47_033585</name>
</gene>
<dbReference type="PANTHER" id="PTHR46704">
    <property type="entry name" value="CXC DOMAIN-CONTAINING PROTEIN-RELATED"/>
    <property type="match status" value="1"/>
</dbReference>
<dbReference type="OrthoDB" id="10063402at2759"/>
<dbReference type="EMBL" id="JACEEZ010002818">
    <property type="protein sequence ID" value="KAG0727930.1"/>
    <property type="molecule type" value="Genomic_DNA"/>
</dbReference>
<name>A0A8J4YGT9_CHIOP</name>
<sequence length="708" mass="79593">MLNGSKTLGHPIKNKKIQLFGQLPARDKSKSKLQSLKSDCSLFSRLYIACQSRDGDLDEFSIHENQRCPPSLSQDGKLGQGKKSDLVNCHTSSVECRTDAPDSDVIILDGAVLVNMLKSVACKTFDDYAAKIFLPYIEKKLDRADRVDIMWDQYLENSLKSETRKRRGKGIRRKVAGRNNLPGNWQQFLRLDANKQKLFTFLARHTMRMQNLPDGKQLVTTLGDDVLCNPPDDTITASLSPCTQEEADTRMLLHTADAVRKSCQKIVLRTVDTDVVVLSVAAIPRLHLEHLWVAFGTGQYFKYIPAHEITASIGPERALALPMFYAYTGCDTVSSFATRGKKLAWQTWNAFDDVTATFRILGDALGEIDDEAMAMLERFTVLLYDRTSDMDNIDEVHQHLFARRGTMESLPPTKAALVQHAKRAVYQAGHIWGQAFNATPALPSPGDWGWIDPPEWKPLWTTLPEASVFSRELLCCGCKIGCRGRCKCNKAALRSDLYTKKALKRAAYVAVRNILVDNFPELATITTDHVRIKYNNLRTYFLKELKKTVDAPSGSAGGYVTRWELFGVMSFLKDTLYNYITVPTKHFREEITDLVFADDAVIFVASLEVLVMALEALHEEAKPLGLEVSWLKTKVQVFGDLLDEAVQPIIILYIFISTVTISFMQHTVTTSTITIIISCRQHRNTTTVTVLQLTSRAKPVKPAKEEEN</sequence>
<dbReference type="Proteomes" id="UP000770661">
    <property type="component" value="Unassembled WGS sequence"/>
</dbReference>
<proteinExistence type="predicted"/>